<proteinExistence type="predicted"/>
<dbReference type="RefSeq" id="WP_209335620.1">
    <property type="nucleotide sequence ID" value="NZ_JAGIYY010000004.1"/>
</dbReference>
<evidence type="ECO:0000313" key="2">
    <source>
        <dbReference type="Proteomes" id="UP000666240"/>
    </source>
</evidence>
<name>A0A8J7R329_9HYPH</name>
<protein>
    <submittedName>
        <fullName evidence="1">Uncharacterized protein</fullName>
    </submittedName>
</protein>
<organism evidence="1 2">
    <name type="scientific">Tianweitania sediminis</name>
    <dbReference type="NCBI Taxonomy" id="1502156"/>
    <lineage>
        <taxon>Bacteria</taxon>
        <taxon>Pseudomonadati</taxon>
        <taxon>Pseudomonadota</taxon>
        <taxon>Alphaproteobacteria</taxon>
        <taxon>Hyphomicrobiales</taxon>
        <taxon>Phyllobacteriaceae</taxon>
        <taxon>Tianweitania</taxon>
    </lineage>
</organism>
<keyword evidence="2" id="KW-1185">Reference proteome</keyword>
<sequence length="124" mass="13094">MKIELAKNMANVRMAALLRLEAGFASRHYAVLGGAIHEVHALKADEARRVLDGGTSPLLAPEASARGISEADLAKAVLDKAQVQSEQLAQVEIDRQRAQAELKIAATPAAVEAVLAAYGIQPSE</sequence>
<reference evidence="1" key="1">
    <citation type="submission" date="2021-03" db="EMBL/GenBank/DDBJ databases">
        <title>Genome sequencing and assembly of Tianweitania sediminis.</title>
        <authorList>
            <person name="Chhetri G."/>
        </authorList>
    </citation>
    <scope>NUCLEOTIDE SEQUENCE</scope>
    <source>
        <strain evidence="1">Z8</strain>
    </source>
</reference>
<dbReference type="AlphaFoldDB" id="A0A8J7R329"/>
<dbReference type="Proteomes" id="UP000666240">
    <property type="component" value="Unassembled WGS sequence"/>
</dbReference>
<dbReference type="EMBL" id="JAGIYY010000004">
    <property type="protein sequence ID" value="MBP0439576.1"/>
    <property type="molecule type" value="Genomic_DNA"/>
</dbReference>
<gene>
    <name evidence="1" type="ORF">J5Y06_13020</name>
</gene>
<comment type="caution">
    <text evidence="1">The sequence shown here is derived from an EMBL/GenBank/DDBJ whole genome shotgun (WGS) entry which is preliminary data.</text>
</comment>
<evidence type="ECO:0000313" key="1">
    <source>
        <dbReference type="EMBL" id="MBP0439576.1"/>
    </source>
</evidence>
<accession>A0A8J7R329</accession>